<evidence type="ECO:0000313" key="2">
    <source>
        <dbReference type="Proteomes" id="UP001177021"/>
    </source>
</evidence>
<protein>
    <submittedName>
        <fullName evidence="1">Uncharacterized protein</fullName>
    </submittedName>
</protein>
<gene>
    <name evidence="1" type="ORF">MILVUS5_LOCUS11948</name>
</gene>
<sequence>MYEKKKKLQSSLLFPHKPPSPLSLTLTIEISISHPFKFGFVSLELGTCKEITPLKMTESLARPWVVWMARTS</sequence>
<organism evidence="1 2">
    <name type="scientific">Trifolium pratense</name>
    <name type="common">Red clover</name>
    <dbReference type="NCBI Taxonomy" id="57577"/>
    <lineage>
        <taxon>Eukaryota</taxon>
        <taxon>Viridiplantae</taxon>
        <taxon>Streptophyta</taxon>
        <taxon>Embryophyta</taxon>
        <taxon>Tracheophyta</taxon>
        <taxon>Spermatophyta</taxon>
        <taxon>Magnoliopsida</taxon>
        <taxon>eudicotyledons</taxon>
        <taxon>Gunneridae</taxon>
        <taxon>Pentapetalae</taxon>
        <taxon>rosids</taxon>
        <taxon>fabids</taxon>
        <taxon>Fabales</taxon>
        <taxon>Fabaceae</taxon>
        <taxon>Papilionoideae</taxon>
        <taxon>50 kb inversion clade</taxon>
        <taxon>NPAAA clade</taxon>
        <taxon>Hologalegina</taxon>
        <taxon>IRL clade</taxon>
        <taxon>Trifolieae</taxon>
        <taxon>Trifolium</taxon>
    </lineage>
</organism>
<accession>A0ACB0JD00</accession>
<comment type="caution">
    <text evidence="1">The sequence shown here is derived from an EMBL/GenBank/DDBJ whole genome shotgun (WGS) entry which is preliminary data.</text>
</comment>
<reference evidence="1" key="1">
    <citation type="submission" date="2023-10" db="EMBL/GenBank/DDBJ databases">
        <authorList>
            <person name="Rodriguez Cubillos JULIANA M."/>
            <person name="De Vega J."/>
        </authorList>
    </citation>
    <scope>NUCLEOTIDE SEQUENCE</scope>
</reference>
<name>A0ACB0JD00_TRIPR</name>
<dbReference type="EMBL" id="CASHSV030000034">
    <property type="protein sequence ID" value="CAJ2642475.1"/>
    <property type="molecule type" value="Genomic_DNA"/>
</dbReference>
<proteinExistence type="predicted"/>
<dbReference type="Proteomes" id="UP001177021">
    <property type="component" value="Unassembled WGS sequence"/>
</dbReference>
<evidence type="ECO:0000313" key="1">
    <source>
        <dbReference type="EMBL" id="CAJ2642475.1"/>
    </source>
</evidence>
<keyword evidence="2" id="KW-1185">Reference proteome</keyword>